<dbReference type="InterPro" id="IPR021005">
    <property type="entry name" value="Znf_CGNR"/>
</dbReference>
<protein>
    <recommendedName>
        <fullName evidence="1">Zinc finger CGNR domain-containing protein</fullName>
    </recommendedName>
</protein>
<dbReference type="InterPro" id="IPR010852">
    <property type="entry name" value="ABATE"/>
</dbReference>
<dbReference type="EMBL" id="CP001700">
    <property type="protein sequence ID" value="ACU77262.1"/>
    <property type="molecule type" value="Genomic_DNA"/>
</dbReference>
<proteinExistence type="predicted"/>
<evidence type="ECO:0000313" key="3">
    <source>
        <dbReference type="Proteomes" id="UP000000851"/>
    </source>
</evidence>
<keyword evidence="3" id="KW-1185">Reference proteome</keyword>
<sequence length="190" mass="20878">MLEPPPTAQLIEAFANSLNLEYGTDALDTPGRLADWLLAHGLLEHHLHLDPEVHAQYLALRGGIREELGVNVGVSPAVDAVEAADAVLRALPLHASIQDAPLSPSPGLPQSQQPLATLALTWTQLRLTGDALRLKRCAEHTCELVFWDLSKNHSRRWCSMRVCGNRVKSRAYAARKAAPEEMTRSADRSR</sequence>
<dbReference type="STRING" id="479433.Caci_8439"/>
<dbReference type="KEGG" id="cai:Caci_8439"/>
<gene>
    <name evidence="2" type="ordered locus">Caci_8439</name>
</gene>
<dbReference type="PANTHER" id="PTHR35525">
    <property type="entry name" value="BLL6575 PROTEIN"/>
    <property type="match status" value="1"/>
</dbReference>
<dbReference type="OrthoDB" id="123307at2"/>
<dbReference type="InParanoid" id="C7PX05"/>
<reference evidence="2 3" key="1">
    <citation type="journal article" date="2009" name="Stand. Genomic Sci.">
        <title>Complete genome sequence of Catenulispora acidiphila type strain (ID 139908).</title>
        <authorList>
            <person name="Copeland A."/>
            <person name="Lapidus A."/>
            <person name="Glavina Del Rio T."/>
            <person name="Nolan M."/>
            <person name="Lucas S."/>
            <person name="Chen F."/>
            <person name="Tice H."/>
            <person name="Cheng J.F."/>
            <person name="Bruce D."/>
            <person name="Goodwin L."/>
            <person name="Pitluck S."/>
            <person name="Mikhailova N."/>
            <person name="Pati A."/>
            <person name="Ivanova N."/>
            <person name="Mavromatis K."/>
            <person name="Chen A."/>
            <person name="Palaniappan K."/>
            <person name="Chain P."/>
            <person name="Land M."/>
            <person name="Hauser L."/>
            <person name="Chang Y.J."/>
            <person name="Jeffries C.D."/>
            <person name="Chertkov O."/>
            <person name="Brettin T."/>
            <person name="Detter J.C."/>
            <person name="Han C."/>
            <person name="Ali Z."/>
            <person name="Tindall B.J."/>
            <person name="Goker M."/>
            <person name="Bristow J."/>
            <person name="Eisen J.A."/>
            <person name="Markowitz V."/>
            <person name="Hugenholtz P."/>
            <person name="Kyrpides N.C."/>
            <person name="Klenk H.P."/>
        </authorList>
    </citation>
    <scope>NUCLEOTIDE SEQUENCE [LARGE SCALE GENOMIC DNA]</scope>
    <source>
        <strain evidence="3">DSM 44928 / JCM 14897 / NBRC 102108 / NRRL B-24433 / ID139908</strain>
    </source>
</reference>
<dbReference type="SUPFAM" id="SSF160904">
    <property type="entry name" value="Jann2411-like"/>
    <property type="match status" value="1"/>
</dbReference>
<dbReference type="Gene3D" id="1.10.3300.10">
    <property type="entry name" value="Jann2411-like domain"/>
    <property type="match status" value="1"/>
</dbReference>
<dbReference type="Proteomes" id="UP000000851">
    <property type="component" value="Chromosome"/>
</dbReference>
<dbReference type="AlphaFoldDB" id="C7PX05"/>
<dbReference type="HOGENOM" id="CLU_087298_0_0_11"/>
<dbReference type="RefSeq" id="WP_015796987.1">
    <property type="nucleotide sequence ID" value="NC_013131.1"/>
</dbReference>
<dbReference type="eggNOG" id="COG5516">
    <property type="taxonomic scope" value="Bacteria"/>
</dbReference>
<dbReference type="Pfam" id="PF07336">
    <property type="entry name" value="ABATE"/>
    <property type="match status" value="1"/>
</dbReference>
<accession>C7PX05</accession>
<organism evidence="2 3">
    <name type="scientific">Catenulispora acidiphila (strain DSM 44928 / JCM 14897 / NBRC 102108 / NRRL B-24433 / ID139908)</name>
    <dbReference type="NCBI Taxonomy" id="479433"/>
    <lineage>
        <taxon>Bacteria</taxon>
        <taxon>Bacillati</taxon>
        <taxon>Actinomycetota</taxon>
        <taxon>Actinomycetes</taxon>
        <taxon>Catenulisporales</taxon>
        <taxon>Catenulisporaceae</taxon>
        <taxon>Catenulispora</taxon>
    </lineage>
</organism>
<dbReference type="InterPro" id="IPR023286">
    <property type="entry name" value="ABATE_dom_sf"/>
</dbReference>
<dbReference type="PANTHER" id="PTHR35525:SF3">
    <property type="entry name" value="BLL6575 PROTEIN"/>
    <property type="match status" value="1"/>
</dbReference>
<name>C7PX05_CATAD</name>
<feature type="domain" description="Zinc finger CGNR" evidence="1">
    <location>
        <begin position="133"/>
        <end position="176"/>
    </location>
</feature>
<evidence type="ECO:0000259" key="1">
    <source>
        <dbReference type="Pfam" id="PF11706"/>
    </source>
</evidence>
<dbReference type="Pfam" id="PF11706">
    <property type="entry name" value="zf-CGNR"/>
    <property type="match status" value="1"/>
</dbReference>
<evidence type="ECO:0000313" key="2">
    <source>
        <dbReference type="EMBL" id="ACU77262.1"/>
    </source>
</evidence>